<feature type="region of interest" description="Disordered" evidence="4">
    <location>
        <begin position="1"/>
        <end position="103"/>
    </location>
</feature>
<evidence type="ECO:0000256" key="1">
    <source>
        <dbReference type="ARBA" id="ARBA00004214"/>
    </source>
</evidence>
<feature type="domain" description="Coiled-coil" evidence="5">
    <location>
        <begin position="137"/>
        <end position="218"/>
    </location>
</feature>
<protein>
    <submittedName>
        <fullName evidence="7">Coiled-coil domain-containing protein 124</fullName>
    </submittedName>
</protein>
<dbReference type="InterPro" id="IPR054414">
    <property type="entry name" value="Ccdc124/Oxs1_C"/>
</dbReference>
<keyword evidence="3" id="KW-0175">Coiled coil</keyword>
<evidence type="ECO:0000256" key="3">
    <source>
        <dbReference type="ARBA" id="ARBA00023054"/>
    </source>
</evidence>
<organism evidence="6 7">
    <name type="scientific">Plectus sambesii</name>
    <dbReference type="NCBI Taxonomy" id="2011161"/>
    <lineage>
        <taxon>Eukaryota</taxon>
        <taxon>Metazoa</taxon>
        <taxon>Ecdysozoa</taxon>
        <taxon>Nematoda</taxon>
        <taxon>Chromadorea</taxon>
        <taxon>Plectida</taxon>
        <taxon>Plectina</taxon>
        <taxon>Plectoidea</taxon>
        <taxon>Plectidae</taxon>
        <taxon>Plectus</taxon>
    </lineage>
</organism>
<dbReference type="GO" id="GO:0006366">
    <property type="term" value="P:transcription by RNA polymerase II"/>
    <property type="evidence" value="ECO:0007669"/>
    <property type="project" value="TreeGrafter"/>
</dbReference>
<evidence type="ECO:0000259" key="5">
    <source>
        <dbReference type="Pfam" id="PF06244"/>
    </source>
</evidence>
<dbReference type="PANTHER" id="PTHR21680">
    <property type="entry name" value="COILED-COIL DOMAIN-CONTAINING PROTEIN 124"/>
    <property type="match status" value="1"/>
</dbReference>
<feature type="compositionally biased region" description="Polar residues" evidence="4">
    <location>
        <begin position="80"/>
        <end position="97"/>
    </location>
</feature>
<name>A0A914XES3_9BILA</name>
<evidence type="ECO:0000256" key="2">
    <source>
        <dbReference type="ARBA" id="ARBA00008296"/>
    </source>
</evidence>
<dbReference type="PANTHER" id="PTHR21680:SF0">
    <property type="entry name" value="COILED-COIL DOMAIN-CONTAINING PROTEIN 124"/>
    <property type="match status" value="1"/>
</dbReference>
<accession>A0A914XES3</accession>
<sequence length="232" mass="26422">MPKKFAGENSKATVAKARKAAVEAEKSEQRKKAEEDAYWEDDDKSAAKKQQRKDEQEKKRLEALQRKQASKAALEEEMNSIGNASSAPRSAQPTKVTRAQLDAQKEYAAAQRLKEQQQKELEAKKIAVQADGKLEENVNRIVIEGDIARTVDEAISVLGDKQSEIDRHPEKRMKAAYLAFEEVNLPRLKQENPTQRLSQLKQMLKKEWLKSPENPVNQRLLELQNRDSSDDD</sequence>
<feature type="compositionally biased region" description="Basic and acidic residues" evidence="4">
    <location>
        <begin position="20"/>
        <end position="35"/>
    </location>
</feature>
<dbReference type="GO" id="GO:0005634">
    <property type="term" value="C:nucleus"/>
    <property type="evidence" value="ECO:0007669"/>
    <property type="project" value="TreeGrafter"/>
</dbReference>
<evidence type="ECO:0000313" key="6">
    <source>
        <dbReference type="Proteomes" id="UP000887566"/>
    </source>
</evidence>
<comment type="subcellular location">
    <subcellularLocation>
        <location evidence="1">Midbody</location>
    </subcellularLocation>
</comment>
<feature type="region of interest" description="Disordered" evidence="4">
    <location>
        <begin position="208"/>
        <end position="232"/>
    </location>
</feature>
<feature type="compositionally biased region" description="Basic and acidic residues" evidence="4">
    <location>
        <begin position="52"/>
        <end position="65"/>
    </location>
</feature>
<comment type="similarity">
    <text evidence="2">Belongs to the CCDC124 family.</text>
</comment>
<dbReference type="Proteomes" id="UP000887566">
    <property type="component" value="Unplaced"/>
</dbReference>
<evidence type="ECO:0000313" key="7">
    <source>
        <dbReference type="WBParaSite" id="PSAMB.scaffold776size41489.g8674.t1"/>
    </source>
</evidence>
<keyword evidence="6" id="KW-1185">Reference proteome</keyword>
<dbReference type="WBParaSite" id="PSAMB.scaffold776size41489.g8674.t1">
    <property type="protein sequence ID" value="PSAMB.scaffold776size41489.g8674.t1"/>
    <property type="gene ID" value="PSAMB.scaffold776size41489.g8674"/>
</dbReference>
<evidence type="ECO:0000256" key="4">
    <source>
        <dbReference type="SAM" id="MobiDB-lite"/>
    </source>
</evidence>
<dbReference type="GO" id="GO:0003713">
    <property type="term" value="F:transcription coactivator activity"/>
    <property type="evidence" value="ECO:0007669"/>
    <property type="project" value="TreeGrafter"/>
</dbReference>
<proteinExistence type="inferred from homology"/>
<dbReference type="Pfam" id="PF06244">
    <property type="entry name" value="Ccdc124"/>
    <property type="match status" value="1"/>
</dbReference>
<dbReference type="AlphaFoldDB" id="A0A914XES3"/>
<dbReference type="InterPro" id="IPR010422">
    <property type="entry name" value="Ccdc124/Oxs1"/>
</dbReference>
<reference evidence="7" key="1">
    <citation type="submission" date="2022-11" db="UniProtKB">
        <authorList>
            <consortium name="WormBaseParasite"/>
        </authorList>
    </citation>
    <scope>IDENTIFICATION</scope>
</reference>
<dbReference type="GO" id="GO:0030496">
    <property type="term" value="C:midbody"/>
    <property type="evidence" value="ECO:0007669"/>
    <property type="project" value="UniProtKB-SubCell"/>
</dbReference>